<sequence>MKSICLVDRVKWKFAGNMNPHAFDFGDVDNDKDNEFVIGNLKGELSVFKGISSANDGQPYVTCSGLGTITCVAVGDIKNSGKNSIVCINAEGQCHIFDLLSSNESAPTTHDENIPTSSKKSNDAQTPAMRPLIIEGPKVIEQPTLTLSVPVNCNRILIADIDDDGINEIILARTDRVLQVFNFQIPSPPIDSTASIKASLIEEQPYLEEKKKWYFDGQITSLSTAKDPTTSSSLLIIGQPGGHFIIIEKNDKEISSPTQVSGDQSGEEFTEVSTEIVKGTKFKNGKCVDVLALITMDGKFTLYDLQNSSMSHHELQGTHKLFGMASIDLCINDESLDKKILNDSEKSTKKYNNVFVVCAWNGCTYVIDHDFNVVKFEFEGRVCAFAAGQYAITPGHNVNCFLYVDFEDQITVYYNLRINTKPVTNFMEIMRDQFDKFDELLKDRVQDYDQEKAALSNGSFQSTSHIAEFFHQCLYQLDDYKNMKAKLIEEVEELKGKKHEEKKPNETRDNSELVEENRSLESDQKKESDTEQPEPRNNQNKHDDYVLISGKQDIVQDVETQELEGNKVIRNVQDVETQELEGNKVIRNVQDVETQELEGNKVIRNVQDVETQELEGNKVIRNVQDVETQELEGNKVIRNVQDVETQELEGNKVIRNVQDVETQELERNKVIRNVLSEMNSGVGEGNGVIQNQTTNTDKQQLYSESAHEIQSSVNVDNSTNEIPSIQEFDEE</sequence>
<dbReference type="EMBL" id="LLXJ01000351">
    <property type="protein sequence ID" value="PKC10879.1"/>
    <property type="molecule type" value="Genomic_DNA"/>
</dbReference>
<reference evidence="2 3" key="1">
    <citation type="submission" date="2016-04" db="EMBL/GenBank/DDBJ databases">
        <title>Genome analyses suggest a sexual origin of heterokaryosis in a supposedly ancient asexual fungus.</title>
        <authorList>
            <person name="Ropars J."/>
            <person name="Sedzielewska K."/>
            <person name="Noel J."/>
            <person name="Charron P."/>
            <person name="Farinelli L."/>
            <person name="Marton T."/>
            <person name="Kruger M."/>
            <person name="Pelin A."/>
            <person name="Brachmann A."/>
            <person name="Corradi N."/>
        </authorList>
    </citation>
    <scope>NUCLEOTIDE SEQUENCE [LARGE SCALE GENOMIC DNA]</scope>
    <source>
        <strain evidence="2 3">A5</strain>
    </source>
</reference>
<feature type="compositionally biased region" description="Polar residues" evidence="1">
    <location>
        <begin position="106"/>
        <end position="125"/>
    </location>
</feature>
<reference evidence="2 3" key="2">
    <citation type="submission" date="2017-09" db="EMBL/GenBank/DDBJ databases">
        <title>Extensive intraspecific genome diversity in a model arbuscular mycorrhizal fungus.</title>
        <authorList>
            <person name="Chen E.C."/>
            <person name="Morin E."/>
            <person name="Beaudet D."/>
            <person name="Noel J."/>
            <person name="Ndikumana S."/>
            <person name="Charron P."/>
            <person name="St-Onge C."/>
            <person name="Giorgi J."/>
            <person name="Grigoriev I.V."/>
            <person name="Roux C."/>
            <person name="Martin F.M."/>
            <person name="Corradi N."/>
        </authorList>
    </citation>
    <scope>NUCLEOTIDE SEQUENCE [LARGE SCALE GENOMIC DNA]</scope>
    <source>
        <strain evidence="2 3">A5</strain>
    </source>
</reference>
<gene>
    <name evidence="2" type="ORF">RhiirA5_469552</name>
</gene>
<dbReference type="VEuPathDB" id="FungiDB:RhiirFUN_007665"/>
<protein>
    <submittedName>
        <fullName evidence="2">Uncharacterized protein</fullName>
    </submittedName>
</protein>
<proteinExistence type="predicted"/>
<dbReference type="Pfam" id="PF15907">
    <property type="entry name" value="Itfg2"/>
    <property type="match status" value="2"/>
</dbReference>
<organism evidence="2 3">
    <name type="scientific">Rhizophagus irregularis</name>
    <dbReference type="NCBI Taxonomy" id="588596"/>
    <lineage>
        <taxon>Eukaryota</taxon>
        <taxon>Fungi</taxon>
        <taxon>Fungi incertae sedis</taxon>
        <taxon>Mucoromycota</taxon>
        <taxon>Glomeromycotina</taxon>
        <taxon>Glomeromycetes</taxon>
        <taxon>Glomerales</taxon>
        <taxon>Glomeraceae</taxon>
        <taxon>Rhizophagus</taxon>
    </lineage>
</organism>
<feature type="compositionally biased region" description="Basic and acidic residues" evidence="1">
    <location>
        <begin position="496"/>
        <end position="529"/>
    </location>
</feature>
<evidence type="ECO:0000256" key="1">
    <source>
        <dbReference type="SAM" id="MobiDB-lite"/>
    </source>
</evidence>
<dbReference type="InterPro" id="IPR031793">
    <property type="entry name" value="KICSTOR_ITFG2"/>
</dbReference>
<feature type="region of interest" description="Disordered" evidence="1">
    <location>
        <begin position="682"/>
        <end position="731"/>
    </location>
</feature>
<accession>A0A2N0PVR0</accession>
<dbReference type="PANTHER" id="PTHR16317:SF1">
    <property type="entry name" value="KICSTOR COMPLEX PROTEIN ITFG2"/>
    <property type="match status" value="1"/>
</dbReference>
<dbReference type="SUPFAM" id="SSF50978">
    <property type="entry name" value="WD40 repeat-like"/>
    <property type="match status" value="1"/>
</dbReference>
<feature type="compositionally biased region" description="Polar residues" evidence="1">
    <location>
        <begin position="688"/>
        <end position="723"/>
    </location>
</feature>
<feature type="region of interest" description="Disordered" evidence="1">
    <location>
        <begin position="106"/>
        <end position="126"/>
    </location>
</feature>
<name>A0A2N0PVR0_9GLOM</name>
<evidence type="ECO:0000313" key="2">
    <source>
        <dbReference type="EMBL" id="PKC10879.1"/>
    </source>
</evidence>
<dbReference type="VEuPathDB" id="FungiDB:FUN_008882"/>
<comment type="caution">
    <text evidence="2">The sequence shown here is derived from an EMBL/GenBank/DDBJ whole genome shotgun (WGS) entry which is preliminary data.</text>
</comment>
<feature type="region of interest" description="Disordered" evidence="1">
    <location>
        <begin position="496"/>
        <end position="545"/>
    </location>
</feature>
<dbReference type="AlphaFoldDB" id="A0A2N0PVR0"/>
<dbReference type="InterPro" id="IPR036322">
    <property type="entry name" value="WD40_repeat_dom_sf"/>
</dbReference>
<dbReference type="Proteomes" id="UP000232722">
    <property type="component" value="Unassembled WGS sequence"/>
</dbReference>
<dbReference type="GO" id="GO:0032006">
    <property type="term" value="P:regulation of TOR signaling"/>
    <property type="evidence" value="ECO:0007669"/>
    <property type="project" value="TreeGrafter"/>
</dbReference>
<evidence type="ECO:0000313" key="3">
    <source>
        <dbReference type="Proteomes" id="UP000232722"/>
    </source>
</evidence>
<dbReference type="InterPro" id="IPR028994">
    <property type="entry name" value="Integrin_alpha_N"/>
</dbReference>
<dbReference type="PANTHER" id="PTHR16317">
    <property type="entry name" value="INTEGRIN ALPHA REPEAT DOMAIN-CONTAINING"/>
    <property type="match status" value="1"/>
</dbReference>
<dbReference type="VEuPathDB" id="FungiDB:RhiirA1_511624"/>
<dbReference type="SUPFAM" id="SSF69318">
    <property type="entry name" value="Integrin alpha N-terminal domain"/>
    <property type="match status" value="1"/>
</dbReference>